<dbReference type="EMBL" id="AP021875">
    <property type="protein sequence ID" value="BBO74698.1"/>
    <property type="molecule type" value="Genomic_DNA"/>
</dbReference>
<dbReference type="AlphaFoldDB" id="A0A5K7Z1B2"/>
<reference evidence="1 2" key="1">
    <citation type="submission" date="2019-11" db="EMBL/GenBank/DDBJ databases">
        <title>Comparative genomics of hydrocarbon-degrading Desulfosarcina strains.</title>
        <authorList>
            <person name="Watanabe M."/>
            <person name="Kojima H."/>
            <person name="Fukui M."/>
        </authorList>
    </citation>
    <scope>NUCLEOTIDE SEQUENCE [LARGE SCALE GENOMIC DNA]</scope>
    <source>
        <strain evidence="1 2">PP31</strain>
    </source>
</reference>
<sequence length="115" mass="13119">MHRKKLTVKDLPKDVLVEVVRELDMDVPEEKIAAAIIETRLNRGMRMAMKHDELMAEAKTIRTKKKRRSLEIEARRNGINAMTFYNSAKKLAGQYGLLEKYFSDEKEVAGAATPA</sequence>
<keyword evidence="2" id="KW-1185">Reference proteome</keyword>
<protein>
    <submittedName>
        <fullName evidence="1">Uncharacterized protein</fullName>
    </submittedName>
</protein>
<dbReference type="KEGG" id="dwd:DSCW_21150"/>
<evidence type="ECO:0000313" key="2">
    <source>
        <dbReference type="Proteomes" id="UP000427769"/>
    </source>
</evidence>
<evidence type="ECO:0000313" key="1">
    <source>
        <dbReference type="EMBL" id="BBO74698.1"/>
    </source>
</evidence>
<name>A0A5K7Z1B2_9BACT</name>
<dbReference type="RefSeq" id="WP_155303702.1">
    <property type="nucleotide sequence ID" value="NZ_AP021875.1"/>
</dbReference>
<dbReference type="Proteomes" id="UP000427769">
    <property type="component" value="Chromosome"/>
</dbReference>
<gene>
    <name evidence="1" type="ORF">DSCW_21150</name>
</gene>
<proteinExistence type="predicted"/>
<organism evidence="1 2">
    <name type="scientific">Desulfosarcina widdelii</name>
    <dbReference type="NCBI Taxonomy" id="947919"/>
    <lineage>
        <taxon>Bacteria</taxon>
        <taxon>Pseudomonadati</taxon>
        <taxon>Thermodesulfobacteriota</taxon>
        <taxon>Desulfobacteria</taxon>
        <taxon>Desulfobacterales</taxon>
        <taxon>Desulfosarcinaceae</taxon>
        <taxon>Desulfosarcina</taxon>
    </lineage>
</organism>
<accession>A0A5K7Z1B2</accession>